<dbReference type="InterPro" id="IPR016024">
    <property type="entry name" value="ARM-type_fold"/>
</dbReference>
<feature type="domain" description="Tubulin-folding cofactor D ARM repeats" evidence="5">
    <location>
        <begin position="340"/>
        <end position="597"/>
    </location>
</feature>
<dbReference type="InterPro" id="IPR022577">
    <property type="entry name" value="TBCD_C"/>
</dbReference>
<dbReference type="Gene3D" id="1.25.10.10">
    <property type="entry name" value="Leucine-rich Repeat Variant"/>
    <property type="match status" value="2"/>
</dbReference>
<comment type="caution">
    <text evidence="6">The sequence shown here is derived from an EMBL/GenBank/DDBJ whole genome shotgun (WGS) entry which is preliminary data.</text>
</comment>
<keyword evidence="1" id="KW-0143">Chaperone</keyword>
<dbReference type="GO" id="GO:0005096">
    <property type="term" value="F:GTPase activator activity"/>
    <property type="evidence" value="ECO:0007669"/>
    <property type="project" value="InterPro"/>
</dbReference>
<dbReference type="GO" id="GO:0048487">
    <property type="term" value="F:beta-tubulin binding"/>
    <property type="evidence" value="ECO:0007669"/>
    <property type="project" value="InterPro"/>
</dbReference>
<evidence type="ECO:0000313" key="7">
    <source>
        <dbReference type="Proteomes" id="UP000239899"/>
    </source>
</evidence>
<dbReference type="OrthoDB" id="10253476at2759"/>
<feature type="coiled-coil region" evidence="2">
    <location>
        <begin position="398"/>
        <end position="426"/>
    </location>
</feature>
<sequence>MSASASMDTECPSSLRHVEEAGELEALVQRVVASGGQEAAAAFPRFAAIVSKYQEQPQLLDPLLEGLVQPLAALLRAAAAAPSAADLGAVRGVSRLLWQLSVVRGYKTVLRFFPNEVACFEPVVALLVHLDALASPALAAAPADGSSGSAAAAAVPRLDSGAQSLWEAQYVLLLWLSMLVLIPFDIAIVDSSLAEAPTAAQHGTAQASSGSGQGGSSGGLASQPAAPAFPPLVGTIMELCQRYLASPGSTREMAAVVLGRLLTRPDMAPALAAFLDWGCAALTGTDDSQRASFLVPGTALAFATLFKLGQRSALLVPAARVFPHAVQLLGSRLAATNALARKLAVKLIQRIGLVYLRPRVAAWRYQKGQKSSIAANLSTPSGGAGGATAANAAAQAVAAEAQQRAAAAAAAAEAEAEEDVEHAEQLEGVIEALLQGLADRDTVVRWSAAKGVGRVTGRLPRDLADDVVASLLDAFFTQGASDTAWHGGCMGLAELARRGLLLPERLPTVAPLVVRALEYDVRRGPCSVGAHVRDAAAYVCWAFARAYSPEALGATVVTLAPALITTACYDREVNCRRAAAAAFQECVGRLGSFPHGIEILTTADYFTVSVRQNAYLSVAPHVARFPEYFEPLAWHLLRSKLRHWEKGLRELAAQALAALVPHRPAFFVDHALPFLLPLCTDPVLEARHGAVAAVAELLPALRAAGVSLPPALEAAAAEVVPSIERGRLTRGKGGEIMRSAICRLIETTSAAGLPLSDEQQQCLYAQLRDNLRHPAPEIQAAAAAALAAFAGHYLPHAVPEAQRQLVQQSVAALEEVGNVAARRGGALALGALPRWLLQPQVAAVLAALAAASVPEEVPEARDAETRVNAVKALTAVALALLGQAAEGSSSGGSGIVTQPEAGSISAEAVQQVAEGVVEPLLAALEDYSIDNRGDVGSWVREAAMEGLARLLPLLLPAAAAQQPAQLPVLLELTQRALLAMLRQALERIARMREAAAACLQLLLPAAQAAGVSTAAELADAIQGRPLEQYSNLEALPPLVALVVHPPLQQTLLEGLTFSVGGLDAQLSAAAGNALADAVQEQLQEDLPQLEQLGGNLLALWRRHRRGGRMCTPLLLTADLLLSRTALRDLQPPESSFPEGLLELVREEVKGCTDVPRLHAAAGVLCQLAGGAEPVRAGALRSALILLANRYPKVRRYAAEQLYTMLLTFEPAEDGSQDVEAAMELVEGTAWDGPLAAVRPARAQVFRLLGLPEPVPVAAAEGTAAAGQQGDGVQQQNGGPPVQDENASYSALLTHTLRGM</sequence>
<evidence type="ECO:0000256" key="1">
    <source>
        <dbReference type="ARBA" id="ARBA00023186"/>
    </source>
</evidence>
<dbReference type="InterPro" id="IPR058033">
    <property type="entry name" value="ARM_TBCD_2nd"/>
</dbReference>
<dbReference type="EMBL" id="LHPG02000008">
    <property type="protein sequence ID" value="PRW56626.1"/>
    <property type="molecule type" value="Genomic_DNA"/>
</dbReference>
<dbReference type="Pfam" id="PF23579">
    <property type="entry name" value="ARM_TBCD"/>
    <property type="match status" value="1"/>
</dbReference>
<feature type="region of interest" description="Disordered" evidence="3">
    <location>
        <begin position="1260"/>
        <end position="1286"/>
    </location>
</feature>
<gene>
    <name evidence="6" type="ORF">C2E21_4729</name>
</gene>
<name>A0A2P6TRC9_CHLSO</name>
<dbReference type="GO" id="GO:0007023">
    <property type="term" value="P:post-chaperonin tubulin folding pathway"/>
    <property type="evidence" value="ECO:0007669"/>
    <property type="project" value="InterPro"/>
</dbReference>
<evidence type="ECO:0000256" key="2">
    <source>
        <dbReference type="SAM" id="Coils"/>
    </source>
</evidence>
<dbReference type="STRING" id="3076.A0A2P6TRC9"/>
<evidence type="ECO:0000259" key="5">
    <source>
        <dbReference type="Pfam" id="PF25767"/>
    </source>
</evidence>
<evidence type="ECO:0000259" key="4">
    <source>
        <dbReference type="Pfam" id="PF12612"/>
    </source>
</evidence>
<dbReference type="PANTHER" id="PTHR12658:SF0">
    <property type="entry name" value="TUBULIN-SPECIFIC CHAPERONE D"/>
    <property type="match status" value="1"/>
</dbReference>
<dbReference type="Pfam" id="PF12612">
    <property type="entry name" value="TFCD_C"/>
    <property type="match status" value="1"/>
</dbReference>
<feature type="compositionally biased region" description="Low complexity" evidence="3">
    <location>
        <begin position="1260"/>
        <end position="1282"/>
    </location>
</feature>
<dbReference type="GO" id="GO:0000226">
    <property type="term" value="P:microtubule cytoskeleton organization"/>
    <property type="evidence" value="ECO:0007669"/>
    <property type="project" value="TreeGrafter"/>
</dbReference>
<organism evidence="6 7">
    <name type="scientific">Chlorella sorokiniana</name>
    <name type="common">Freshwater green alga</name>
    <dbReference type="NCBI Taxonomy" id="3076"/>
    <lineage>
        <taxon>Eukaryota</taxon>
        <taxon>Viridiplantae</taxon>
        <taxon>Chlorophyta</taxon>
        <taxon>core chlorophytes</taxon>
        <taxon>Trebouxiophyceae</taxon>
        <taxon>Chlorellales</taxon>
        <taxon>Chlorellaceae</taxon>
        <taxon>Chlorella clade</taxon>
        <taxon>Chlorella</taxon>
    </lineage>
</organism>
<dbReference type="SUPFAM" id="SSF48371">
    <property type="entry name" value="ARM repeat"/>
    <property type="match status" value="1"/>
</dbReference>
<dbReference type="Pfam" id="PF25767">
    <property type="entry name" value="ARM_TBCD_2nd"/>
    <property type="match status" value="1"/>
</dbReference>
<accession>A0A2P6TRC9</accession>
<evidence type="ECO:0000256" key="3">
    <source>
        <dbReference type="SAM" id="MobiDB-lite"/>
    </source>
</evidence>
<feature type="domain" description="Tubulin-folding cofactor D C-terminal" evidence="4">
    <location>
        <begin position="975"/>
        <end position="1156"/>
    </location>
</feature>
<dbReference type="Proteomes" id="UP000239899">
    <property type="component" value="Unassembled WGS sequence"/>
</dbReference>
<protein>
    <submittedName>
        <fullName evidence="6">Tubulin-folding cofactor D</fullName>
    </submittedName>
</protein>
<evidence type="ECO:0000313" key="6">
    <source>
        <dbReference type="EMBL" id="PRW56626.1"/>
    </source>
</evidence>
<dbReference type="InterPro" id="IPR011989">
    <property type="entry name" value="ARM-like"/>
</dbReference>
<proteinExistence type="predicted"/>
<keyword evidence="7" id="KW-1185">Reference proteome</keyword>
<dbReference type="GO" id="GO:0007021">
    <property type="term" value="P:tubulin complex assembly"/>
    <property type="evidence" value="ECO:0007669"/>
    <property type="project" value="InterPro"/>
</dbReference>
<feature type="region of interest" description="Disordered" evidence="3">
    <location>
        <begin position="204"/>
        <end position="223"/>
    </location>
</feature>
<dbReference type="InterPro" id="IPR033162">
    <property type="entry name" value="TBCD"/>
</dbReference>
<reference evidence="6 7" key="1">
    <citation type="journal article" date="2018" name="Plant J.">
        <title>Genome sequences of Chlorella sorokiniana UTEX 1602 and Micractinium conductrix SAG 241.80: implications to maltose excretion by a green alga.</title>
        <authorList>
            <person name="Arriola M.B."/>
            <person name="Velmurugan N."/>
            <person name="Zhang Y."/>
            <person name="Plunkett M.H."/>
            <person name="Hondzo H."/>
            <person name="Barney B.M."/>
        </authorList>
    </citation>
    <scope>NUCLEOTIDE SEQUENCE [LARGE SCALE GENOMIC DNA]</scope>
    <source>
        <strain evidence="7">UTEX 1602</strain>
    </source>
</reference>
<dbReference type="PANTHER" id="PTHR12658">
    <property type="entry name" value="BETA-TUBULIN COFACTOR D"/>
    <property type="match status" value="1"/>
</dbReference>
<keyword evidence="2" id="KW-0175">Coiled coil</keyword>